<dbReference type="GO" id="GO:0009374">
    <property type="term" value="F:biotin binding"/>
    <property type="evidence" value="ECO:0007669"/>
    <property type="project" value="InterPro"/>
</dbReference>
<evidence type="ECO:0000313" key="5">
    <source>
        <dbReference type="Proteomes" id="UP000799811"/>
    </source>
</evidence>
<dbReference type="InterPro" id="IPR005468">
    <property type="entry name" value="Avidin/str"/>
</dbReference>
<evidence type="ECO:0000256" key="2">
    <source>
        <dbReference type="ARBA" id="ARBA00022525"/>
    </source>
</evidence>
<proteinExistence type="predicted"/>
<dbReference type="Pfam" id="PF01382">
    <property type="entry name" value="Avidin"/>
    <property type="match status" value="1"/>
</dbReference>
<dbReference type="Proteomes" id="UP000799811">
    <property type="component" value="Unassembled WGS sequence"/>
</dbReference>
<gene>
    <name evidence="4" type="primary">AVD_4</name>
    <name evidence="4" type="ORF">FQV13_0012571</name>
</gene>
<dbReference type="Gene3D" id="2.40.128.30">
    <property type="entry name" value="Avidin-like"/>
    <property type="match status" value="1"/>
</dbReference>
<evidence type="ECO:0000256" key="1">
    <source>
        <dbReference type="ARBA" id="ARBA00004613"/>
    </source>
</evidence>
<organism evidence="4 5">
    <name type="scientific">Eudyptes filholi</name>
    <name type="common">Southern rockhopper penguin</name>
    <dbReference type="NCBI Taxonomy" id="1419345"/>
    <lineage>
        <taxon>Eukaryota</taxon>
        <taxon>Metazoa</taxon>
        <taxon>Chordata</taxon>
        <taxon>Craniata</taxon>
        <taxon>Vertebrata</taxon>
        <taxon>Euteleostomi</taxon>
        <taxon>Archelosauria</taxon>
        <taxon>Archosauria</taxon>
        <taxon>Dinosauria</taxon>
        <taxon>Saurischia</taxon>
        <taxon>Theropoda</taxon>
        <taxon>Coelurosauria</taxon>
        <taxon>Aves</taxon>
        <taxon>Neognathae</taxon>
        <taxon>Neoaves</taxon>
        <taxon>Aequornithes</taxon>
        <taxon>Sphenisciformes</taxon>
        <taxon>Spheniscidae</taxon>
        <taxon>Eudyptes</taxon>
    </lineage>
</organism>
<dbReference type="InterPro" id="IPR036896">
    <property type="entry name" value="Avidin-like_sf"/>
</dbReference>
<reference evidence="4 5" key="1">
    <citation type="journal article" date="2019" name="Gigascience">
        <title>High-coverage genomes to elucidate the evolution of penguins.</title>
        <authorList>
            <person name="Pan H."/>
            <person name="Cole T.L."/>
            <person name="Bi X."/>
            <person name="Fang M."/>
            <person name="Zhou C."/>
            <person name="Yang Z."/>
            <person name="Ksepka D.T."/>
            <person name="Hart T."/>
            <person name="Bouzat J.L."/>
            <person name="Argilla L.S."/>
            <person name="Bertelsen M.F."/>
            <person name="Boersma P.D."/>
            <person name="Bost C.A."/>
            <person name="Cherel Y."/>
            <person name="Dann P."/>
            <person name="Fiddaman S.R."/>
            <person name="Howard P."/>
            <person name="Labuschagne K."/>
            <person name="Mattern T."/>
            <person name="Miller G."/>
            <person name="Parker P."/>
            <person name="Phillips R.A."/>
            <person name="Quillfeldt P."/>
            <person name="Ryan P.G."/>
            <person name="Taylor H."/>
            <person name="Thompson D.R."/>
            <person name="Young M.J."/>
            <person name="Ellegaard M.R."/>
            <person name="Gilbert M.T.P."/>
            <person name="Sinding M.S."/>
            <person name="Pacheco G."/>
            <person name="Shepherd L.D."/>
            <person name="Tennyson A.J.D."/>
            <person name="Grosser S."/>
            <person name="Kay E."/>
            <person name="Nupen L.J."/>
            <person name="Ellenberg U."/>
            <person name="Houston D.M."/>
            <person name="Reeve A.H."/>
            <person name="Johnson K."/>
            <person name="Masello J.F."/>
            <person name="Stracke T."/>
            <person name="McKinlay B."/>
            <person name="Borboroglu P.G."/>
            <person name="Zhang D.X."/>
            <person name="Zhang G."/>
        </authorList>
    </citation>
    <scope>NUCLEOTIDE SEQUENCE [LARGE SCALE GENOMIC DNA]</scope>
    <source>
        <strain evidence="4">GS 12</strain>
    </source>
</reference>
<protein>
    <submittedName>
        <fullName evidence="4">Avidin</fullName>
    </submittedName>
</protein>
<feature type="non-terminal residue" evidence="4">
    <location>
        <position position="1"/>
    </location>
</feature>
<evidence type="ECO:0000313" key="4">
    <source>
        <dbReference type="EMBL" id="KAF1631262.1"/>
    </source>
</evidence>
<feature type="non-terminal residue" evidence="4">
    <location>
        <position position="53"/>
    </location>
</feature>
<comment type="caution">
    <text evidence="4">The sequence shown here is derived from an EMBL/GenBank/DDBJ whole genome shotgun (WGS) entry which is preliminary data.</text>
</comment>
<keyword evidence="2" id="KW-0964">Secreted</keyword>
<dbReference type="AlphaFoldDB" id="A0A8K0BK52"/>
<keyword evidence="5" id="KW-1185">Reference proteome</keyword>
<dbReference type="SUPFAM" id="SSF50876">
    <property type="entry name" value="Avidin/streptavidin"/>
    <property type="match status" value="1"/>
</dbReference>
<sequence>SRHCDLTGWWESKLSSRMHVSTVHSQGDFFSGYHTTVSSAQKPIKPSPLVGSQ</sequence>
<keyword evidence="3" id="KW-0732">Signal</keyword>
<evidence type="ECO:0000256" key="3">
    <source>
        <dbReference type="ARBA" id="ARBA00022729"/>
    </source>
</evidence>
<name>A0A8K0BK52_9AVES</name>
<comment type="subcellular location">
    <subcellularLocation>
        <location evidence="1">Secreted</location>
    </subcellularLocation>
</comment>
<dbReference type="EMBL" id="VULK01001184">
    <property type="protein sequence ID" value="KAF1631262.1"/>
    <property type="molecule type" value="Genomic_DNA"/>
</dbReference>
<dbReference type="GO" id="GO:0005576">
    <property type="term" value="C:extracellular region"/>
    <property type="evidence" value="ECO:0007669"/>
    <property type="project" value="UniProtKB-SubCell"/>
</dbReference>
<accession>A0A8K0BK52</accession>